<dbReference type="PANTHER" id="PTHR42916">
    <property type="entry name" value="2-SUCCINYL-5-ENOLPYRUVYL-6-HYDROXY-3-CYCLOHEXENE-1-CARBOXYLATE SYNTHASE"/>
    <property type="match status" value="1"/>
</dbReference>
<dbReference type="CDD" id="cd07037">
    <property type="entry name" value="TPP_PYR_MenD"/>
    <property type="match status" value="1"/>
</dbReference>
<dbReference type="InterPro" id="IPR004433">
    <property type="entry name" value="MenaQ_synth_MenD"/>
</dbReference>
<keyword evidence="2 6" id="KW-0479">Metal-binding</keyword>
<accession>A0A1I4XYG5</accession>
<dbReference type="GO" id="GO:0009234">
    <property type="term" value="P:menaquinone biosynthetic process"/>
    <property type="evidence" value="ECO:0007669"/>
    <property type="project" value="UniProtKB-UniRule"/>
</dbReference>
<evidence type="ECO:0000256" key="3">
    <source>
        <dbReference type="ARBA" id="ARBA00022842"/>
    </source>
</evidence>
<evidence type="ECO:0000256" key="2">
    <source>
        <dbReference type="ARBA" id="ARBA00022723"/>
    </source>
</evidence>
<dbReference type="OrthoDB" id="9791859at2"/>
<dbReference type="GO" id="GO:0070204">
    <property type="term" value="F:2-succinyl-5-enolpyruvyl-6-hydroxy-3-cyclohexene-1-carboxylic-acid synthase activity"/>
    <property type="evidence" value="ECO:0007669"/>
    <property type="project" value="UniProtKB-UniRule"/>
</dbReference>
<dbReference type="Pfam" id="PF02776">
    <property type="entry name" value="TPP_enzyme_N"/>
    <property type="match status" value="1"/>
</dbReference>
<keyword evidence="6" id="KW-0474">Menaquinone biosynthesis</keyword>
<comment type="cofactor">
    <cofactor evidence="6">
        <name>Mg(2+)</name>
        <dbReference type="ChEBI" id="CHEBI:18420"/>
    </cofactor>
    <cofactor evidence="6">
        <name>Mn(2+)</name>
        <dbReference type="ChEBI" id="CHEBI:29035"/>
    </cofactor>
</comment>
<keyword evidence="1 6" id="KW-0808">Transferase</keyword>
<comment type="similarity">
    <text evidence="6">Belongs to the TPP enzyme family. MenD subfamily.</text>
</comment>
<organism evidence="8 9">
    <name type="scientific">Algoriella xinjiangensis</name>
    <dbReference type="NCBI Taxonomy" id="684065"/>
    <lineage>
        <taxon>Bacteria</taxon>
        <taxon>Pseudomonadati</taxon>
        <taxon>Bacteroidota</taxon>
        <taxon>Flavobacteriia</taxon>
        <taxon>Flavobacteriales</taxon>
        <taxon>Weeksellaceae</taxon>
        <taxon>Algoriella</taxon>
    </lineage>
</organism>
<dbReference type="STRING" id="684065.SAMN05421738_11029"/>
<comment type="cofactor">
    <cofactor evidence="6">
        <name>thiamine diphosphate</name>
        <dbReference type="ChEBI" id="CHEBI:58937"/>
    </cofactor>
    <text evidence="6">Binds 1 thiamine pyrophosphate per subunit.</text>
</comment>
<evidence type="ECO:0000313" key="8">
    <source>
        <dbReference type="EMBL" id="SFN30961.1"/>
    </source>
</evidence>
<evidence type="ECO:0000256" key="1">
    <source>
        <dbReference type="ARBA" id="ARBA00022679"/>
    </source>
</evidence>
<dbReference type="Proteomes" id="UP000199149">
    <property type="component" value="Unassembled WGS sequence"/>
</dbReference>
<keyword evidence="3 6" id="KW-0460">Magnesium</keyword>
<dbReference type="CDD" id="cd02009">
    <property type="entry name" value="TPP_SHCHC_synthase"/>
    <property type="match status" value="1"/>
</dbReference>
<dbReference type="Gene3D" id="3.40.50.970">
    <property type="match status" value="2"/>
</dbReference>
<dbReference type="PANTHER" id="PTHR42916:SF1">
    <property type="entry name" value="PROTEIN PHYLLO, CHLOROPLASTIC"/>
    <property type="match status" value="1"/>
</dbReference>
<dbReference type="InterPro" id="IPR012001">
    <property type="entry name" value="Thiamin_PyroP_enz_TPP-bd_dom"/>
</dbReference>
<comment type="function">
    <text evidence="6">Catalyzes the thiamine diphosphate-dependent decarboxylation of 2-oxoglutarate and the subsequent addition of the resulting succinic semialdehyde-thiamine pyrophosphate anion to isochorismate to yield 2-succinyl-5-enolpyruvyl-6-hydroxy-3-cyclohexene-1-carboxylate (SEPHCHC).</text>
</comment>
<gene>
    <name evidence="6" type="primary">menD</name>
    <name evidence="8" type="ORF">SAMN05421738_11029</name>
</gene>
<dbReference type="EC" id="2.2.1.9" evidence="6"/>
<dbReference type="EMBL" id="FOUZ01000010">
    <property type="protein sequence ID" value="SFN30961.1"/>
    <property type="molecule type" value="Genomic_DNA"/>
</dbReference>
<dbReference type="GO" id="GO:0030976">
    <property type="term" value="F:thiamine pyrophosphate binding"/>
    <property type="evidence" value="ECO:0007669"/>
    <property type="project" value="UniProtKB-UniRule"/>
</dbReference>
<dbReference type="RefSeq" id="WP_092908604.1">
    <property type="nucleotide sequence ID" value="NZ_FOUZ01000010.1"/>
</dbReference>
<dbReference type="NCBIfam" id="TIGR00173">
    <property type="entry name" value="menD"/>
    <property type="match status" value="1"/>
</dbReference>
<dbReference type="InterPro" id="IPR029061">
    <property type="entry name" value="THDP-binding"/>
</dbReference>
<keyword evidence="4 6" id="KW-0786">Thiamine pyrophosphate</keyword>
<dbReference type="GO" id="GO:0030145">
    <property type="term" value="F:manganese ion binding"/>
    <property type="evidence" value="ECO:0007669"/>
    <property type="project" value="UniProtKB-UniRule"/>
</dbReference>
<dbReference type="HAMAP" id="MF_01659">
    <property type="entry name" value="MenD"/>
    <property type="match status" value="1"/>
</dbReference>
<comment type="catalytic activity">
    <reaction evidence="6">
        <text>isochorismate + 2-oxoglutarate + H(+) = 5-enolpyruvoyl-6-hydroxy-2-succinyl-cyclohex-3-ene-1-carboxylate + CO2</text>
        <dbReference type="Rhea" id="RHEA:25593"/>
        <dbReference type="ChEBI" id="CHEBI:15378"/>
        <dbReference type="ChEBI" id="CHEBI:16526"/>
        <dbReference type="ChEBI" id="CHEBI:16810"/>
        <dbReference type="ChEBI" id="CHEBI:29780"/>
        <dbReference type="ChEBI" id="CHEBI:58818"/>
        <dbReference type="EC" id="2.2.1.9"/>
    </reaction>
</comment>
<keyword evidence="5 6" id="KW-0464">Manganese</keyword>
<evidence type="ECO:0000256" key="6">
    <source>
        <dbReference type="HAMAP-Rule" id="MF_01659"/>
    </source>
</evidence>
<comment type="subunit">
    <text evidence="6">Homodimer.</text>
</comment>
<keyword evidence="9" id="KW-1185">Reference proteome</keyword>
<dbReference type="UniPathway" id="UPA00079"/>
<reference evidence="9" key="1">
    <citation type="submission" date="2016-10" db="EMBL/GenBank/DDBJ databases">
        <authorList>
            <person name="Varghese N."/>
            <person name="Submissions S."/>
        </authorList>
    </citation>
    <scope>NUCLEOTIDE SEQUENCE [LARGE SCALE GENOMIC DNA]</scope>
    <source>
        <strain evidence="9">XJ109</strain>
    </source>
</reference>
<dbReference type="SUPFAM" id="SSF52518">
    <property type="entry name" value="Thiamin diphosphate-binding fold (THDP-binding)"/>
    <property type="match status" value="2"/>
</dbReference>
<comment type="pathway">
    <text evidence="6">Quinol/quinone metabolism; menaquinone biosynthesis.</text>
</comment>
<sequence length="556" mass="63528">MRKISNKLNVQLIAETLLAFGIDHIVLSPGSRNGALTMQFANDKRFKTYSVIDERSAGFVALGMAQQIQKPVVVCCTSGSATANYYPAITEAFFQNVPIIVLSADRPEHLVDNFDGQTIRQHNIFEKHSVHNVQLSESEETDDLTRNMLMTKYALIDCIHKSAPIHINMPFSEPLYESVTESSIEIDQITIDEKVYPEINVIDYMKRWNSSSKKLILVGLHHPDATFDQYLKQLAQDDSVVILDEVTSNIHDTRFFNKIDQVIFPYSDEELEALKPDILLTIGQNVVSKKIKKFLRDHKPTQHWHLDEYWQPDTFQALTDKIETKPELFLEQFVPFINPKESDYYTTWNTIREANNIKHNNYINMIPFCDLKAFDSIIRNYPENWQIQYGNSTVIRYGLLFDHNPSNPVFCNRGTSGIDGSTSTAIGACLASGQDTVLITGDISFLYDSNALWNVNMPKNFRIILINNGGGNIFKFIPGPSETDVVEDYFVTKHHHTGEHLAKMFDFDYQVVNNLTDLENSFGDFYAESNRPKILEIDTRNATNDTILRGYFSSLK</sequence>
<dbReference type="GO" id="GO:0000287">
    <property type="term" value="F:magnesium ion binding"/>
    <property type="evidence" value="ECO:0007669"/>
    <property type="project" value="UniProtKB-UniRule"/>
</dbReference>
<proteinExistence type="inferred from homology"/>
<comment type="pathway">
    <text evidence="6">Quinol/quinone metabolism; 1,4-dihydroxy-2-naphthoate biosynthesis; 1,4-dihydroxy-2-naphthoate from chorismate: step 2/7.</text>
</comment>
<dbReference type="Gene3D" id="3.40.50.1220">
    <property type="entry name" value="TPP-binding domain"/>
    <property type="match status" value="1"/>
</dbReference>
<evidence type="ECO:0000256" key="5">
    <source>
        <dbReference type="ARBA" id="ARBA00023211"/>
    </source>
</evidence>
<protein>
    <recommendedName>
        <fullName evidence="6">2-succinyl-5-enolpyruvyl-6-hydroxy-3-cyclohexene-1-carboxylate synthase</fullName>
        <shortName evidence="6">SEPHCHC synthase</shortName>
        <ecNumber evidence="6">2.2.1.9</ecNumber>
    </recommendedName>
    <alternativeName>
        <fullName evidence="6">Menaquinone biosynthesis protein MenD</fullName>
    </alternativeName>
</protein>
<name>A0A1I4XYG5_9FLAO</name>
<evidence type="ECO:0000256" key="4">
    <source>
        <dbReference type="ARBA" id="ARBA00023052"/>
    </source>
</evidence>
<dbReference type="PIRSF" id="PIRSF004983">
    <property type="entry name" value="MenD"/>
    <property type="match status" value="1"/>
</dbReference>
<dbReference type="UniPathway" id="UPA01057">
    <property type="reaction ID" value="UER00164"/>
</dbReference>
<evidence type="ECO:0000313" key="9">
    <source>
        <dbReference type="Proteomes" id="UP000199149"/>
    </source>
</evidence>
<feature type="domain" description="Thiamine pyrophosphate enzyme N-terminal TPP-binding" evidence="7">
    <location>
        <begin position="11"/>
        <end position="117"/>
    </location>
</feature>
<dbReference type="AlphaFoldDB" id="A0A1I4XYG5"/>
<evidence type="ECO:0000259" key="7">
    <source>
        <dbReference type="Pfam" id="PF02776"/>
    </source>
</evidence>